<dbReference type="InterPro" id="IPR011989">
    <property type="entry name" value="ARM-like"/>
</dbReference>
<dbReference type="Gene3D" id="1.25.10.10">
    <property type="entry name" value="Leucine-rich Repeat Variant"/>
    <property type="match status" value="1"/>
</dbReference>
<dbReference type="Pfam" id="PF13646">
    <property type="entry name" value="HEAT_2"/>
    <property type="match status" value="2"/>
</dbReference>
<dbReference type="RefSeq" id="WP_341428318.1">
    <property type="nucleotide sequence ID" value="NZ_JBBUTG010000022.1"/>
</dbReference>
<dbReference type="InterPro" id="IPR016024">
    <property type="entry name" value="ARM-type_fold"/>
</dbReference>
<keyword evidence="2" id="KW-1185">Reference proteome</keyword>
<name>A0ABU9BVA1_9BURK</name>
<reference evidence="1 2" key="1">
    <citation type="submission" date="2024-04" db="EMBL/GenBank/DDBJ databases">
        <title>Novel species of the genus Ideonella isolated from streams.</title>
        <authorList>
            <person name="Lu H."/>
        </authorList>
    </citation>
    <scope>NUCLEOTIDE SEQUENCE [LARGE SCALE GENOMIC DNA]</scope>
    <source>
        <strain evidence="1 2">DXS29W</strain>
    </source>
</reference>
<proteinExistence type="predicted"/>
<dbReference type="Proteomes" id="UP001371218">
    <property type="component" value="Unassembled WGS sequence"/>
</dbReference>
<sequence>MGLRKTPPTPLHQVQDREHPRDLEGLIEQLDSSNSTLRRWAARDLANHPPAVSALGEALAREADTSVREALFTSLSAIAGESAVRALLPLLRSEQAPLRNGAIEALAAMPDDVAPSISALLNDPDVDVRLFTVNLMGELRHPSVCTWLVQVLRAESQINVVAAAIEVLTEVGGSAERPALLEVRSRFEDDPFLVFAVDLALSRIEAT</sequence>
<protein>
    <submittedName>
        <fullName evidence="1">HEAT repeat domain-containing protein</fullName>
    </submittedName>
</protein>
<evidence type="ECO:0000313" key="2">
    <source>
        <dbReference type="Proteomes" id="UP001371218"/>
    </source>
</evidence>
<gene>
    <name evidence="1" type="ORF">AACH06_23960</name>
</gene>
<accession>A0ABU9BVA1</accession>
<organism evidence="1 2">
    <name type="scientific">Ideonella lacteola</name>
    <dbReference type="NCBI Taxonomy" id="2984193"/>
    <lineage>
        <taxon>Bacteria</taxon>
        <taxon>Pseudomonadati</taxon>
        <taxon>Pseudomonadota</taxon>
        <taxon>Betaproteobacteria</taxon>
        <taxon>Burkholderiales</taxon>
        <taxon>Sphaerotilaceae</taxon>
        <taxon>Ideonella</taxon>
    </lineage>
</organism>
<evidence type="ECO:0000313" key="1">
    <source>
        <dbReference type="EMBL" id="MEK8033892.1"/>
    </source>
</evidence>
<dbReference type="SUPFAM" id="SSF48371">
    <property type="entry name" value="ARM repeat"/>
    <property type="match status" value="1"/>
</dbReference>
<dbReference type="SMART" id="SM00567">
    <property type="entry name" value="EZ_HEAT"/>
    <property type="match status" value="4"/>
</dbReference>
<dbReference type="InterPro" id="IPR004155">
    <property type="entry name" value="PBS_lyase_HEAT"/>
</dbReference>
<comment type="caution">
    <text evidence="1">The sequence shown here is derived from an EMBL/GenBank/DDBJ whole genome shotgun (WGS) entry which is preliminary data.</text>
</comment>
<dbReference type="EMBL" id="JBBUTG010000022">
    <property type="protein sequence ID" value="MEK8033892.1"/>
    <property type="molecule type" value="Genomic_DNA"/>
</dbReference>